<accession>A0A6G1DVK9</accession>
<proteinExistence type="predicted"/>
<evidence type="ECO:0000313" key="2">
    <source>
        <dbReference type="Proteomes" id="UP000479710"/>
    </source>
</evidence>
<protein>
    <submittedName>
        <fullName evidence="1">Uncharacterized protein</fullName>
    </submittedName>
</protein>
<evidence type="ECO:0000313" key="1">
    <source>
        <dbReference type="EMBL" id="KAF0916519.1"/>
    </source>
</evidence>
<sequence>MRLQRKPWSLLPPEKVMSIAVVRSRTRAAAGGGSSGFRRCRRKLCFPPFLRKLCLPPQSSP</sequence>
<dbReference type="AlphaFoldDB" id="A0A6G1DVK9"/>
<gene>
    <name evidence="1" type="ORF">E2562_007597</name>
</gene>
<dbReference type="EMBL" id="SPHZ02000005">
    <property type="protein sequence ID" value="KAF0916519.1"/>
    <property type="molecule type" value="Genomic_DNA"/>
</dbReference>
<reference evidence="1 2" key="1">
    <citation type="submission" date="2019-11" db="EMBL/GenBank/DDBJ databases">
        <title>Whole genome sequence of Oryza granulata.</title>
        <authorList>
            <person name="Li W."/>
        </authorList>
    </citation>
    <scope>NUCLEOTIDE SEQUENCE [LARGE SCALE GENOMIC DNA]</scope>
    <source>
        <strain evidence="2">cv. Menghai</strain>
        <tissue evidence="1">Leaf</tissue>
    </source>
</reference>
<comment type="caution">
    <text evidence="1">The sequence shown here is derived from an EMBL/GenBank/DDBJ whole genome shotgun (WGS) entry which is preliminary data.</text>
</comment>
<name>A0A6G1DVK9_9ORYZ</name>
<keyword evidence="2" id="KW-1185">Reference proteome</keyword>
<organism evidence="1 2">
    <name type="scientific">Oryza meyeriana var. granulata</name>
    <dbReference type="NCBI Taxonomy" id="110450"/>
    <lineage>
        <taxon>Eukaryota</taxon>
        <taxon>Viridiplantae</taxon>
        <taxon>Streptophyta</taxon>
        <taxon>Embryophyta</taxon>
        <taxon>Tracheophyta</taxon>
        <taxon>Spermatophyta</taxon>
        <taxon>Magnoliopsida</taxon>
        <taxon>Liliopsida</taxon>
        <taxon>Poales</taxon>
        <taxon>Poaceae</taxon>
        <taxon>BOP clade</taxon>
        <taxon>Oryzoideae</taxon>
        <taxon>Oryzeae</taxon>
        <taxon>Oryzinae</taxon>
        <taxon>Oryza</taxon>
        <taxon>Oryza meyeriana</taxon>
    </lineage>
</organism>
<dbReference type="Proteomes" id="UP000479710">
    <property type="component" value="Unassembled WGS sequence"/>
</dbReference>